<dbReference type="PROSITE" id="PS00094">
    <property type="entry name" value="C5_MTASE_1"/>
    <property type="match status" value="1"/>
</dbReference>
<gene>
    <name evidence="8" type="ORF">MCGM508_01455</name>
</gene>
<dbReference type="PANTHER" id="PTHR46098">
    <property type="entry name" value="TRNA (CYTOSINE(38)-C(5))-METHYLTRANSFERASE"/>
    <property type="match status" value="1"/>
</dbReference>
<dbReference type="RefSeq" id="WP_196295812.1">
    <property type="nucleotide sequence ID" value="NZ_JXQB01000001.1"/>
</dbReference>
<dbReference type="InterPro" id="IPR018117">
    <property type="entry name" value="C5_DNA_meth_AS"/>
</dbReference>
<dbReference type="Gene3D" id="3.40.50.150">
    <property type="entry name" value="Vaccinia Virus protein VP39"/>
    <property type="match status" value="1"/>
</dbReference>
<dbReference type="PANTHER" id="PTHR46098:SF1">
    <property type="entry name" value="TRNA (CYTOSINE(38)-C(5))-METHYLTRANSFERASE"/>
    <property type="match status" value="1"/>
</dbReference>
<protein>
    <recommendedName>
        <fullName evidence="7">Cytosine-specific methyltransferase</fullName>
        <ecNumber evidence="7">2.1.1.37</ecNumber>
    </recommendedName>
</protein>
<comment type="similarity">
    <text evidence="5 6">Belongs to the class I-like SAM-binding methyltransferase superfamily. C5-methyltransferase family.</text>
</comment>
<dbReference type="GO" id="GO:0009307">
    <property type="term" value="P:DNA restriction-modification system"/>
    <property type="evidence" value="ECO:0007669"/>
    <property type="project" value="UniProtKB-KW"/>
</dbReference>
<dbReference type="Proteomes" id="UP000031975">
    <property type="component" value="Unassembled WGS sequence"/>
</dbReference>
<dbReference type="InterPro" id="IPR050750">
    <property type="entry name" value="C5-MTase"/>
</dbReference>
<reference evidence="8 9" key="1">
    <citation type="submission" date="2015-01" db="EMBL/GenBank/DDBJ databases">
        <title>Draft Genome Sequence of Mycoplasma capricolum subsp. capricolum str. GM508D.</title>
        <authorList>
            <person name="Calcutt M.J."/>
            <person name="Foecking M.F."/>
        </authorList>
    </citation>
    <scope>NUCLEOTIDE SEQUENCE [LARGE SCALE GENOMIC DNA]</scope>
    <source>
        <strain evidence="8 9">GM508D</strain>
    </source>
</reference>
<evidence type="ECO:0000256" key="2">
    <source>
        <dbReference type="ARBA" id="ARBA00022679"/>
    </source>
</evidence>
<proteinExistence type="inferred from homology"/>
<organism evidence="8 9">
    <name type="scientific">Mycoplasma capricolum subsp. capricolum</name>
    <dbReference type="NCBI Taxonomy" id="40479"/>
    <lineage>
        <taxon>Bacteria</taxon>
        <taxon>Bacillati</taxon>
        <taxon>Mycoplasmatota</taxon>
        <taxon>Mollicutes</taxon>
        <taxon>Mycoplasmataceae</taxon>
        <taxon>Mycoplasma</taxon>
    </lineage>
</organism>
<dbReference type="NCBIfam" id="TIGR00675">
    <property type="entry name" value="dcm"/>
    <property type="match status" value="1"/>
</dbReference>
<dbReference type="NCBIfam" id="NF045953">
    <property type="entry name" value="DCM_methyl_Nterm"/>
    <property type="match status" value="1"/>
</dbReference>
<dbReference type="EMBL" id="JXQB01000001">
    <property type="protein sequence ID" value="KIM13746.1"/>
    <property type="molecule type" value="Genomic_DNA"/>
</dbReference>
<dbReference type="PRINTS" id="PR00105">
    <property type="entry name" value="C5METTRFRASE"/>
</dbReference>
<evidence type="ECO:0000256" key="3">
    <source>
        <dbReference type="ARBA" id="ARBA00022691"/>
    </source>
</evidence>
<dbReference type="InterPro" id="IPR001525">
    <property type="entry name" value="C5_MeTfrase"/>
</dbReference>
<evidence type="ECO:0000313" key="9">
    <source>
        <dbReference type="Proteomes" id="UP000031975"/>
    </source>
</evidence>
<evidence type="ECO:0000256" key="5">
    <source>
        <dbReference type="PROSITE-ProRule" id="PRU01016"/>
    </source>
</evidence>
<keyword evidence="4" id="KW-0680">Restriction system</keyword>
<dbReference type="GO" id="GO:0032259">
    <property type="term" value="P:methylation"/>
    <property type="evidence" value="ECO:0007669"/>
    <property type="project" value="UniProtKB-KW"/>
</dbReference>
<evidence type="ECO:0000256" key="4">
    <source>
        <dbReference type="ARBA" id="ARBA00022747"/>
    </source>
</evidence>
<dbReference type="SUPFAM" id="SSF53335">
    <property type="entry name" value="S-adenosyl-L-methionine-dependent methyltransferases"/>
    <property type="match status" value="1"/>
</dbReference>
<feature type="active site" evidence="5">
    <location>
        <position position="155"/>
    </location>
</feature>
<keyword evidence="3 5" id="KW-0949">S-adenosyl-L-methionine</keyword>
<dbReference type="Pfam" id="PF00145">
    <property type="entry name" value="DNA_methylase"/>
    <property type="match status" value="1"/>
</dbReference>
<dbReference type="InterPro" id="IPR029063">
    <property type="entry name" value="SAM-dependent_MTases_sf"/>
</dbReference>
<sequence length="404" mass="46954">MKTIRIFELFAGIGSQYKACKNIEKELNIKVESIGACEWYIDAIIAYMLIHYGSTTSELELSKERMCELLSNYSFSADSKYLIRSSYFNNMKLEKLQSYFPYLYGFVNNEYFKKKWKTNQKLKFLGGGAKYHTTNIKELNVLPKDIDILTYSFPCQDISQQGIRKGINKHTRSGLLYEVERILKINKNNLPKVLLLENVKALTNKLFLKDFNKWLKTLENLGYKSVSKVVNSTDYGSCQNRERVFCISYLDKQKDFIFPKSLSTKKDISSVIKNDDDMKECNHLLKYLNDAFRLTQNNITKTRLDQKYTNFNSEAYVYLAKGYGPTLTASGANSRLKFYFPKTNELKYISPRQAFLYMGFDKKDYLSVAKQNLLNESKMLFLCGNSISVEVLEILFKEVILCLI</sequence>
<comment type="catalytic activity">
    <reaction evidence="7">
        <text>a 2'-deoxycytidine in DNA + S-adenosyl-L-methionine = a 5-methyl-2'-deoxycytidine in DNA + S-adenosyl-L-homocysteine + H(+)</text>
        <dbReference type="Rhea" id="RHEA:13681"/>
        <dbReference type="Rhea" id="RHEA-COMP:11369"/>
        <dbReference type="Rhea" id="RHEA-COMP:11370"/>
        <dbReference type="ChEBI" id="CHEBI:15378"/>
        <dbReference type="ChEBI" id="CHEBI:57856"/>
        <dbReference type="ChEBI" id="CHEBI:59789"/>
        <dbReference type="ChEBI" id="CHEBI:85452"/>
        <dbReference type="ChEBI" id="CHEBI:85454"/>
        <dbReference type="EC" id="2.1.1.37"/>
    </reaction>
</comment>
<evidence type="ECO:0000256" key="6">
    <source>
        <dbReference type="RuleBase" id="RU000416"/>
    </source>
</evidence>
<evidence type="ECO:0000256" key="7">
    <source>
        <dbReference type="RuleBase" id="RU000417"/>
    </source>
</evidence>
<evidence type="ECO:0000256" key="1">
    <source>
        <dbReference type="ARBA" id="ARBA00022603"/>
    </source>
</evidence>
<accession>A0A0C3A2K8</accession>
<dbReference type="PROSITE" id="PS51679">
    <property type="entry name" value="SAM_MT_C5"/>
    <property type="match status" value="1"/>
</dbReference>
<dbReference type="AlphaFoldDB" id="A0A0C3A2K8"/>
<keyword evidence="2 5" id="KW-0808">Transferase</keyword>
<name>A0A0C3A2K8_MYCCA</name>
<comment type="caution">
    <text evidence="8">The sequence shown here is derived from an EMBL/GenBank/DDBJ whole genome shotgun (WGS) entry which is preliminary data.</text>
</comment>
<dbReference type="Gene3D" id="3.90.120.10">
    <property type="entry name" value="DNA Methylase, subunit A, domain 2"/>
    <property type="match status" value="1"/>
</dbReference>
<dbReference type="GO" id="GO:0003886">
    <property type="term" value="F:DNA (cytosine-5-)-methyltransferase activity"/>
    <property type="evidence" value="ECO:0007669"/>
    <property type="project" value="UniProtKB-EC"/>
</dbReference>
<keyword evidence="1 5" id="KW-0489">Methyltransferase</keyword>
<evidence type="ECO:0000313" key="8">
    <source>
        <dbReference type="EMBL" id="KIM13746.1"/>
    </source>
</evidence>
<dbReference type="EC" id="2.1.1.37" evidence="7"/>